<proteinExistence type="predicted"/>
<keyword evidence="3" id="KW-0238">DNA-binding</keyword>
<evidence type="ECO:0000313" key="8">
    <source>
        <dbReference type="Proteomes" id="UP001346149"/>
    </source>
</evidence>
<reference evidence="7 8" key="1">
    <citation type="journal article" date="2023" name="Hortic Res">
        <title>Pangenome of water caltrop reveals structural variations and asymmetric subgenome divergence after allopolyploidization.</title>
        <authorList>
            <person name="Zhang X."/>
            <person name="Chen Y."/>
            <person name="Wang L."/>
            <person name="Yuan Y."/>
            <person name="Fang M."/>
            <person name="Shi L."/>
            <person name="Lu R."/>
            <person name="Comes H.P."/>
            <person name="Ma Y."/>
            <person name="Chen Y."/>
            <person name="Huang G."/>
            <person name="Zhou Y."/>
            <person name="Zheng Z."/>
            <person name="Qiu Y."/>
        </authorList>
    </citation>
    <scope>NUCLEOTIDE SEQUENCE [LARGE SCALE GENOMIC DNA]</scope>
    <source>
        <strain evidence="7">F231</strain>
    </source>
</reference>
<dbReference type="PANTHER" id="PTHR31072">
    <property type="entry name" value="TRANSCRIPTION FACTOR TCP4-RELATED"/>
    <property type="match status" value="1"/>
</dbReference>
<dbReference type="InterPro" id="IPR005333">
    <property type="entry name" value="Transcription_factor_TCP"/>
</dbReference>
<organism evidence="7 8">
    <name type="scientific">Trapa natans</name>
    <name type="common">Water chestnut</name>
    <dbReference type="NCBI Taxonomy" id="22666"/>
    <lineage>
        <taxon>Eukaryota</taxon>
        <taxon>Viridiplantae</taxon>
        <taxon>Streptophyta</taxon>
        <taxon>Embryophyta</taxon>
        <taxon>Tracheophyta</taxon>
        <taxon>Spermatophyta</taxon>
        <taxon>Magnoliopsida</taxon>
        <taxon>eudicotyledons</taxon>
        <taxon>Gunneridae</taxon>
        <taxon>Pentapetalae</taxon>
        <taxon>rosids</taxon>
        <taxon>malvids</taxon>
        <taxon>Myrtales</taxon>
        <taxon>Lythraceae</taxon>
        <taxon>Trapa</taxon>
    </lineage>
</organism>
<keyword evidence="5" id="KW-0539">Nucleus</keyword>
<dbReference type="GO" id="GO:0003700">
    <property type="term" value="F:DNA-binding transcription factor activity"/>
    <property type="evidence" value="ECO:0007669"/>
    <property type="project" value="InterPro"/>
</dbReference>
<keyword evidence="2" id="KW-0805">Transcription regulation</keyword>
<feature type="domain" description="TCP" evidence="6">
    <location>
        <begin position="90"/>
        <end position="148"/>
    </location>
</feature>
<comment type="caution">
    <text evidence="7">The sequence shown here is derived from an EMBL/GenBank/DDBJ whole genome shotgun (WGS) entry which is preliminary data.</text>
</comment>
<dbReference type="PROSITE" id="PS51369">
    <property type="entry name" value="TCP"/>
    <property type="match status" value="1"/>
</dbReference>
<protein>
    <recommendedName>
        <fullName evidence="6">TCP domain-containing protein</fullName>
    </recommendedName>
</protein>
<evidence type="ECO:0000256" key="5">
    <source>
        <dbReference type="ARBA" id="ARBA00023242"/>
    </source>
</evidence>
<dbReference type="Pfam" id="PF03634">
    <property type="entry name" value="TCP"/>
    <property type="match status" value="1"/>
</dbReference>
<gene>
    <name evidence="7" type="ORF">SAY86_024349</name>
</gene>
<dbReference type="InterPro" id="IPR017887">
    <property type="entry name" value="TF_TCP_subgr"/>
</dbReference>
<evidence type="ECO:0000256" key="3">
    <source>
        <dbReference type="ARBA" id="ARBA00023125"/>
    </source>
</evidence>
<evidence type="ECO:0000313" key="7">
    <source>
        <dbReference type="EMBL" id="KAK4798984.1"/>
    </source>
</evidence>
<evidence type="ECO:0000259" key="6">
    <source>
        <dbReference type="PROSITE" id="PS51369"/>
    </source>
</evidence>
<evidence type="ECO:0000256" key="1">
    <source>
        <dbReference type="ARBA" id="ARBA00004123"/>
    </source>
</evidence>
<dbReference type="EMBL" id="JAXQNO010000004">
    <property type="protein sequence ID" value="KAK4798984.1"/>
    <property type="molecule type" value="Genomic_DNA"/>
</dbReference>
<dbReference type="GO" id="GO:0005634">
    <property type="term" value="C:nucleus"/>
    <property type="evidence" value="ECO:0007669"/>
    <property type="project" value="UniProtKB-SubCell"/>
</dbReference>
<evidence type="ECO:0000256" key="2">
    <source>
        <dbReference type="ARBA" id="ARBA00023015"/>
    </source>
</evidence>
<keyword evidence="4" id="KW-0804">Transcription</keyword>
<name>A0AAN7M530_TRANT</name>
<dbReference type="GO" id="GO:0043565">
    <property type="term" value="F:sequence-specific DNA binding"/>
    <property type="evidence" value="ECO:0007669"/>
    <property type="project" value="TreeGrafter"/>
</dbReference>
<dbReference type="Proteomes" id="UP001346149">
    <property type="component" value="Unassembled WGS sequence"/>
</dbReference>
<accession>A0AAN7M530</accession>
<keyword evidence="8" id="KW-1185">Reference proteome</keyword>
<sequence>MEEKHGKNAKNCSMGENPCRVSSHSIPGLLRVSKIRQFYSDIGNCRRMNAKSDPWTKEERYQLSLMPSSSRLWSASRNPRIVRVSRTFGSKDRHSKVCTVRGLRDRRIRLSVPTALQMYELQDKLGVGQPSKVIDWLMDITKHEIDKLPPLQIPPGFGGFPPISPDLFSTSHSSGYPFMDTGHPASMKYGLIDPMLSNKNHETHIHKNTVMEDHSVFDLERGKGKEIEGRDHHLEKAKFVESIVPPWLNFGPLPNLSSHGLPSSSQHPLGSQFGFISTSDQNHSTNFRSNTIAPSLSLSSNSHKNPPYYSPPTPVMPHLFPPYHNATTHTLSGENNFQLFGSGQSLVPSLHLSGSSTSRPNLGEYLKFLPHENKAGNPPNL</sequence>
<dbReference type="AlphaFoldDB" id="A0AAN7M530"/>
<comment type="subcellular location">
    <subcellularLocation>
        <location evidence="1">Nucleus</location>
    </subcellularLocation>
</comment>
<evidence type="ECO:0000256" key="4">
    <source>
        <dbReference type="ARBA" id="ARBA00023163"/>
    </source>
</evidence>
<dbReference type="PANTHER" id="PTHR31072:SF268">
    <property type="entry name" value="TCP DOMAIN-CONTAINING PROTEIN"/>
    <property type="match status" value="1"/>
</dbReference>